<dbReference type="SUPFAM" id="SSF52833">
    <property type="entry name" value="Thioredoxin-like"/>
    <property type="match status" value="1"/>
</dbReference>
<sequence>MRKKSYKEKDAGKVVLYTTTMGIVRSTYQRCLLVKKILRNLLVKYEERDVFMSMEYQDEIRDRMRSDQILVPQLFIDGQYVGTNKPVRQHGV</sequence>
<dbReference type="EMBL" id="CAKOGL010000007">
    <property type="protein sequence ID" value="CAH2088040.1"/>
    <property type="molecule type" value="Genomic_DNA"/>
</dbReference>
<keyword evidence="3" id="KW-1185">Reference proteome</keyword>
<dbReference type="AlphaFoldDB" id="A0AAU9TU49"/>
<organism evidence="2 3">
    <name type="scientific">Euphydryas editha</name>
    <name type="common">Edith's checkerspot</name>
    <dbReference type="NCBI Taxonomy" id="104508"/>
    <lineage>
        <taxon>Eukaryota</taxon>
        <taxon>Metazoa</taxon>
        <taxon>Ecdysozoa</taxon>
        <taxon>Arthropoda</taxon>
        <taxon>Hexapoda</taxon>
        <taxon>Insecta</taxon>
        <taxon>Pterygota</taxon>
        <taxon>Neoptera</taxon>
        <taxon>Endopterygota</taxon>
        <taxon>Lepidoptera</taxon>
        <taxon>Glossata</taxon>
        <taxon>Ditrysia</taxon>
        <taxon>Papilionoidea</taxon>
        <taxon>Nymphalidae</taxon>
        <taxon>Nymphalinae</taxon>
        <taxon>Euphydryas</taxon>
    </lineage>
</organism>
<feature type="domain" description="Glutaredoxin" evidence="1">
    <location>
        <begin position="14"/>
        <end position="81"/>
    </location>
</feature>
<reference evidence="2" key="1">
    <citation type="submission" date="2022-03" db="EMBL/GenBank/DDBJ databases">
        <authorList>
            <person name="Tunstrom K."/>
        </authorList>
    </citation>
    <scope>NUCLEOTIDE SEQUENCE</scope>
</reference>
<gene>
    <name evidence="2" type="ORF">EEDITHA_LOCUS4238</name>
</gene>
<evidence type="ECO:0000313" key="3">
    <source>
        <dbReference type="Proteomes" id="UP001153954"/>
    </source>
</evidence>
<protein>
    <recommendedName>
        <fullName evidence="1">Glutaredoxin domain-containing protein</fullName>
    </recommendedName>
</protein>
<dbReference type="PROSITE" id="PS51354">
    <property type="entry name" value="GLUTAREDOXIN_2"/>
    <property type="match status" value="1"/>
</dbReference>
<dbReference type="PANTHER" id="PTHR45669">
    <property type="entry name" value="GLUTAREDOXIN DOMAIN-CONTAINING CYSTEINE-RICH PROTEIN CG12206-RELATED"/>
    <property type="match status" value="1"/>
</dbReference>
<accession>A0AAU9TU49</accession>
<dbReference type="Gene3D" id="3.40.30.10">
    <property type="entry name" value="Glutaredoxin"/>
    <property type="match status" value="1"/>
</dbReference>
<dbReference type="InterPro" id="IPR036249">
    <property type="entry name" value="Thioredoxin-like_sf"/>
</dbReference>
<dbReference type="Proteomes" id="UP001153954">
    <property type="component" value="Unassembled WGS sequence"/>
</dbReference>
<evidence type="ECO:0000259" key="1">
    <source>
        <dbReference type="Pfam" id="PF00462"/>
    </source>
</evidence>
<name>A0AAU9TU49_EUPED</name>
<dbReference type="Pfam" id="PF00462">
    <property type="entry name" value="Glutaredoxin"/>
    <property type="match status" value="1"/>
</dbReference>
<comment type="caution">
    <text evidence="2">The sequence shown here is derived from an EMBL/GenBank/DDBJ whole genome shotgun (WGS) entry which is preliminary data.</text>
</comment>
<dbReference type="InterPro" id="IPR002109">
    <property type="entry name" value="Glutaredoxin"/>
</dbReference>
<evidence type="ECO:0000313" key="2">
    <source>
        <dbReference type="EMBL" id="CAH2088040.1"/>
    </source>
</evidence>
<proteinExistence type="predicted"/>
<dbReference type="PANTHER" id="PTHR45669:SF22">
    <property type="entry name" value="GLUTAREDOXIN DOMAIN-CONTAINING CYSTEINE-RICH PROTEIN CG12206-RELATED"/>
    <property type="match status" value="1"/>
</dbReference>